<reference evidence="1 2" key="1">
    <citation type="submission" date="2020-08" db="EMBL/GenBank/DDBJ databases">
        <title>Novel species isolated from subtropical streams in China.</title>
        <authorList>
            <person name="Lu H."/>
        </authorList>
    </citation>
    <scope>NUCLEOTIDE SEQUENCE [LARGE SCALE GENOMIC DNA]</scope>
    <source>
        <strain evidence="1 2">CY18W</strain>
    </source>
</reference>
<protein>
    <submittedName>
        <fullName evidence="1">Uncharacterized protein</fullName>
    </submittedName>
</protein>
<comment type="caution">
    <text evidence="1">The sequence shown here is derived from an EMBL/GenBank/DDBJ whole genome shotgun (WGS) entry which is preliminary data.</text>
</comment>
<keyword evidence="2" id="KW-1185">Reference proteome</keyword>
<name>A0ABR6ZVP5_9BURK</name>
<accession>A0ABR6ZVP5</accession>
<dbReference type="RefSeq" id="WP_186949208.1">
    <property type="nucleotide sequence ID" value="NZ_JACOGF010000012.1"/>
</dbReference>
<gene>
    <name evidence="1" type="ORF">H8L32_20925</name>
</gene>
<proteinExistence type="predicted"/>
<evidence type="ECO:0000313" key="1">
    <source>
        <dbReference type="EMBL" id="MBC3919947.1"/>
    </source>
</evidence>
<dbReference type="Proteomes" id="UP000650424">
    <property type="component" value="Unassembled WGS sequence"/>
</dbReference>
<evidence type="ECO:0000313" key="2">
    <source>
        <dbReference type="Proteomes" id="UP000650424"/>
    </source>
</evidence>
<sequence length="53" mass="5836">MLKTLLTPHLIKAQALQAGRMGIRPAADREYREKENTTGPVSTTALTAEWVAK</sequence>
<organism evidence="1 2">
    <name type="scientific">Undibacterium hunanense</name>
    <dbReference type="NCBI Taxonomy" id="2762292"/>
    <lineage>
        <taxon>Bacteria</taxon>
        <taxon>Pseudomonadati</taxon>
        <taxon>Pseudomonadota</taxon>
        <taxon>Betaproteobacteria</taxon>
        <taxon>Burkholderiales</taxon>
        <taxon>Oxalobacteraceae</taxon>
        <taxon>Undibacterium</taxon>
    </lineage>
</organism>
<dbReference type="EMBL" id="JACOGF010000012">
    <property type="protein sequence ID" value="MBC3919947.1"/>
    <property type="molecule type" value="Genomic_DNA"/>
</dbReference>